<sequence>MERHGRVSEGSQSDPSPEWTAPGTETGPEEPLWQLGLGVGAESYPERPDEADCIHYVRTGFCAYGSRCRFNHPRDRGSVMGAARAGGGEFPERVGQPVCQYYMRTGTCKYGASCKYHHPRQGAGSVSNVSLNYYGYPLRPGEKECSYYMKTRQCKFGATCKFHHPQPAGVPAPTPSPAPQVAAVPTPVPAPALYPPLQSPSVPSAQQYGVVVARPPLLHGSYVQGPYGPVLVSPSMFSLQGWSPYATSLNPISSPGTGTQSSVGSSSIYGITQLSASAPAYTGTYQSLPSSVGPSSSSQKEHPFPERPGQQECQYYMKTGDCKFGSSCRFHHPRELIVPKMDVTLSPFGLPLRPGAAPCTHYVQRGVCKFGPACKFDHPMGMLSYSPSASSLADMPVAPYPVGSSIGTLAPSSASSDLRPELISGSSKDSVSTRMSSSVSISSGSVGSILSKSGPVPHSSMQQSGQSSGPSTADDSSAEART</sequence>
<evidence type="ECO:0000313" key="1">
    <source>
        <dbReference type="EMBL" id="KAH9683288.1"/>
    </source>
</evidence>
<proteinExistence type="predicted"/>
<protein>
    <submittedName>
        <fullName evidence="1">Zinc finger CCCH domain-containing protein 58</fullName>
    </submittedName>
</protein>
<comment type="caution">
    <text evidence="1">The sequence shown here is derived from an EMBL/GenBank/DDBJ whole genome shotgun (WGS) entry which is preliminary data.</text>
</comment>
<dbReference type="EMBL" id="CM039178">
    <property type="protein sequence ID" value="KAH9683288.1"/>
    <property type="molecule type" value="Genomic_DNA"/>
</dbReference>
<keyword evidence="2" id="KW-1185">Reference proteome</keyword>
<organism evidence="1 2">
    <name type="scientific">Citrus sinensis</name>
    <name type="common">Sweet orange</name>
    <name type="synonym">Citrus aurantium var. sinensis</name>
    <dbReference type="NCBI Taxonomy" id="2711"/>
    <lineage>
        <taxon>Eukaryota</taxon>
        <taxon>Viridiplantae</taxon>
        <taxon>Streptophyta</taxon>
        <taxon>Embryophyta</taxon>
        <taxon>Tracheophyta</taxon>
        <taxon>Spermatophyta</taxon>
        <taxon>Magnoliopsida</taxon>
        <taxon>eudicotyledons</taxon>
        <taxon>Gunneridae</taxon>
        <taxon>Pentapetalae</taxon>
        <taxon>rosids</taxon>
        <taxon>malvids</taxon>
        <taxon>Sapindales</taxon>
        <taxon>Rutaceae</taxon>
        <taxon>Aurantioideae</taxon>
        <taxon>Citrus</taxon>
    </lineage>
</organism>
<dbReference type="Proteomes" id="UP000829398">
    <property type="component" value="Chromosome 9"/>
</dbReference>
<reference evidence="2" key="1">
    <citation type="journal article" date="2023" name="Hortic. Res.">
        <title>A chromosome-level phased genome enabling allele-level studies in sweet orange: a case study on citrus Huanglongbing tolerance.</title>
        <authorList>
            <person name="Wu B."/>
            <person name="Yu Q."/>
            <person name="Deng Z."/>
            <person name="Duan Y."/>
            <person name="Luo F."/>
            <person name="Gmitter F. Jr."/>
        </authorList>
    </citation>
    <scope>NUCLEOTIDE SEQUENCE [LARGE SCALE GENOMIC DNA]</scope>
    <source>
        <strain evidence="2">cv. Valencia</strain>
    </source>
</reference>
<evidence type="ECO:0000313" key="2">
    <source>
        <dbReference type="Proteomes" id="UP000829398"/>
    </source>
</evidence>
<gene>
    <name evidence="1" type="ORF">KPL71_027633</name>
</gene>
<accession>A0ACB8I8B3</accession>
<name>A0ACB8I8B3_CITSI</name>